<organism evidence="1 2">
    <name type="scientific">Arthrobotrys conoides</name>
    <dbReference type="NCBI Taxonomy" id="74498"/>
    <lineage>
        <taxon>Eukaryota</taxon>
        <taxon>Fungi</taxon>
        <taxon>Dikarya</taxon>
        <taxon>Ascomycota</taxon>
        <taxon>Pezizomycotina</taxon>
        <taxon>Orbiliomycetes</taxon>
        <taxon>Orbiliales</taxon>
        <taxon>Orbiliaceae</taxon>
        <taxon>Arthrobotrys</taxon>
    </lineage>
</organism>
<proteinExistence type="predicted"/>
<evidence type="ECO:0000313" key="1">
    <source>
        <dbReference type="EMBL" id="KAK6506166.1"/>
    </source>
</evidence>
<reference evidence="1 2" key="1">
    <citation type="submission" date="2019-10" db="EMBL/GenBank/DDBJ databases">
        <authorList>
            <person name="Palmer J.M."/>
        </authorList>
    </citation>
    <scope>NUCLEOTIDE SEQUENCE [LARGE SCALE GENOMIC DNA]</scope>
    <source>
        <strain evidence="1 2">TWF506</strain>
    </source>
</reference>
<dbReference type="Proteomes" id="UP001307849">
    <property type="component" value="Unassembled WGS sequence"/>
</dbReference>
<keyword evidence="2" id="KW-1185">Reference proteome</keyword>
<dbReference type="AlphaFoldDB" id="A0AAN8NA02"/>
<protein>
    <submittedName>
        <fullName evidence="1">Uncharacterized protein</fullName>
    </submittedName>
</protein>
<sequence>MGVFKKDNVNTWSECSVNIFDCTEDPLAALLPVENGQPHSGHKELRHFCSDALKRVDGVISELNNDESKPLRRLGYSWIIKSVHIDWNNLPEKEFVVVFELRNSRVAFDRVFGSHVANEVTLDGVTLDEWSEVSNSETIASG</sequence>
<dbReference type="EMBL" id="JAVHJM010000009">
    <property type="protein sequence ID" value="KAK6506166.1"/>
    <property type="molecule type" value="Genomic_DNA"/>
</dbReference>
<evidence type="ECO:0000313" key="2">
    <source>
        <dbReference type="Proteomes" id="UP001307849"/>
    </source>
</evidence>
<accession>A0AAN8NA02</accession>
<gene>
    <name evidence="1" type="ORF">TWF506_011087</name>
</gene>
<name>A0AAN8NA02_9PEZI</name>
<comment type="caution">
    <text evidence="1">The sequence shown here is derived from an EMBL/GenBank/DDBJ whole genome shotgun (WGS) entry which is preliminary data.</text>
</comment>